<feature type="region of interest" description="Disordered" evidence="6">
    <location>
        <begin position="683"/>
        <end position="746"/>
    </location>
</feature>
<feature type="domain" description="Major facilitator superfamily associated" evidence="9">
    <location>
        <begin position="332"/>
        <end position="393"/>
    </location>
</feature>
<feature type="signal peptide" evidence="8">
    <location>
        <begin position="1"/>
        <end position="21"/>
    </location>
</feature>
<keyword evidence="11" id="KW-1185">Reference proteome</keyword>
<feature type="compositionally biased region" description="Basic residues" evidence="6">
    <location>
        <begin position="147"/>
        <end position="159"/>
    </location>
</feature>
<feature type="region of interest" description="Disordered" evidence="6">
    <location>
        <begin position="223"/>
        <end position="266"/>
    </location>
</feature>
<evidence type="ECO:0000313" key="10">
    <source>
        <dbReference type="EMBL" id="KRY09133.1"/>
    </source>
</evidence>
<feature type="compositionally biased region" description="Basic residues" evidence="6">
    <location>
        <begin position="692"/>
        <end position="704"/>
    </location>
</feature>
<dbReference type="OrthoDB" id="5920737at2759"/>
<feature type="compositionally biased region" description="Basic residues" evidence="6">
    <location>
        <begin position="607"/>
        <end position="619"/>
    </location>
</feature>
<feature type="compositionally biased region" description="Basic residues" evidence="6">
    <location>
        <begin position="776"/>
        <end position="789"/>
    </location>
</feature>
<dbReference type="InterPro" id="IPR036259">
    <property type="entry name" value="MFS_trans_sf"/>
</dbReference>
<keyword evidence="3 7" id="KW-0812">Transmembrane</keyword>
<dbReference type="SUPFAM" id="SSF103473">
    <property type="entry name" value="MFS general substrate transporter"/>
    <property type="match status" value="1"/>
</dbReference>
<evidence type="ECO:0000256" key="5">
    <source>
        <dbReference type="ARBA" id="ARBA00023136"/>
    </source>
</evidence>
<comment type="caution">
    <text evidence="10">The sequence shown here is derived from an EMBL/GenBank/DDBJ whole genome shotgun (WGS) entry which is preliminary data.</text>
</comment>
<feature type="transmembrane region" description="Helical" evidence="7">
    <location>
        <begin position="913"/>
        <end position="936"/>
    </location>
</feature>
<name>A0A0V0Z9U5_9BILA</name>
<feature type="compositionally biased region" description="Basic and acidic residues" evidence="6">
    <location>
        <begin position="620"/>
        <end position="645"/>
    </location>
</feature>
<evidence type="ECO:0000256" key="1">
    <source>
        <dbReference type="ARBA" id="ARBA00004141"/>
    </source>
</evidence>
<protein>
    <submittedName>
        <fullName evidence="10">Major facilitator superfamily domain-containing protein 6</fullName>
    </submittedName>
</protein>
<dbReference type="AlphaFoldDB" id="A0A0V0Z9U5"/>
<feature type="compositionally biased region" description="Basic residues" evidence="6">
    <location>
        <begin position="232"/>
        <end position="244"/>
    </location>
</feature>
<dbReference type="Gene3D" id="1.20.1250.20">
    <property type="entry name" value="MFS general substrate transporter like domains"/>
    <property type="match status" value="1"/>
</dbReference>
<feature type="compositionally biased region" description="Basic and acidic residues" evidence="6">
    <location>
        <begin position="137"/>
        <end position="146"/>
    </location>
</feature>
<feature type="region of interest" description="Disordered" evidence="6">
    <location>
        <begin position="137"/>
        <end position="182"/>
    </location>
</feature>
<feature type="compositionally biased region" description="Basic and acidic residues" evidence="6">
    <location>
        <begin position="705"/>
        <end position="720"/>
    </location>
</feature>
<dbReference type="InterPro" id="IPR024989">
    <property type="entry name" value="MFS_assoc_dom"/>
</dbReference>
<evidence type="ECO:0000256" key="7">
    <source>
        <dbReference type="SAM" id="Phobius"/>
    </source>
</evidence>
<feature type="compositionally biased region" description="Basic residues" evidence="6">
    <location>
        <begin position="64"/>
        <end position="80"/>
    </location>
</feature>
<feature type="region of interest" description="Disordered" evidence="6">
    <location>
        <begin position="599"/>
        <end position="646"/>
    </location>
</feature>
<evidence type="ECO:0000256" key="8">
    <source>
        <dbReference type="SAM" id="SignalP"/>
    </source>
</evidence>
<dbReference type="GO" id="GO:0016020">
    <property type="term" value="C:membrane"/>
    <property type="evidence" value="ECO:0007669"/>
    <property type="project" value="UniProtKB-SubCell"/>
</dbReference>
<dbReference type="Proteomes" id="UP000054783">
    <property type="component" value="Unassembled WGS sequence"/>
</dbReference>
<dbReference type="Pfam" id="PF12832">
    <property type="entry name" value="MFS_1_like"/>
    <property type="match status" value="1"/>
</dbReference>
<keyword evidence="4 7" id="KW-1133">Transmembrane helix</keyword>
<feature type="compositionally biased region" description="Basic and acidic residues" evidence="6">
    <location>
        <begin position="759"/>
        <end position="775"/>
    </location>
</feature>
<evidence type="ECO:0000256" key="3">
    <source>
        <dbReference type="ARBA" id="ARBA00022692"/>
    </source>
</evidence>
<feature type="compositionally biased region" description="Basic and acidic residues" evidence="6">
    <location>
        <begin position="245"/>
        <end position="260"/>
    </location>
</feature>
<keyword evidence="8" id="KW-0732">Signal</keyword>
<accession>A0A0V0Z9U5</accession>
<gene>
    <name evidence="10" type="primary">MFSD6</name>
    <name evidence="10" type="ORF">T12_3973</name>
</gene>
<feature type="region of interest" description="Disordered" evidence="6">
    <location>
        <begin position="759"/>
        <end position="794"/>
    </location>
</feature>
<dbReference type="PANTHER" id="PTHR16172">
    <property type="entry name" value="MAJOR FACILITATOR SUPERFAMILY DOMAIN-CONTAINING PROTEIN 6-LIKE"/>
    <property type="match status" value="1"/>
</dbReference>
<dbReference type="PANTHER" id="PTHR16172:SF2">
    <property type="entry name" value="MAJOR FACILITATOR SUPERFAMILY DOMAIN-CONTAINING PROTEIN 6"/>
    <property type="match status" value="1"/>
</dbReference>
<feature type="compositionally biased region" description="Basic and acidic residues" evidence="6">
    <location>
        <begin position="88"/>
        <end position="103"/>
    </location>
</feature>
<proteinExistence type="inferred from homology"/>
<organism evidence="10 11">
    <name type="scientific">Trichinella patagoniensis</name>
    <dbReference type="NCBI Taxonomy" id="990121"/>
    <lineage>
        <taxon>Eukaryota</taxon>
        <taxon>Metazoa</taxon>
        <taxon>Ecdysozoa</taxon>
        <taxon>Nematoda</taxon>
        <taxon>Enoplea</taxon>
        <taxon>Dorylaimia</taxon>
        <taxon>Trichinellida</taxon>
        <taxon>Trichinellidae</taxon>
        <taxon>Trichinella</taxon>
    </lineage>
</organism>
<feature type="chain" id="PRO_5006873602" evidence="8">
    <location>
        <begin position="22"/>
        <end position="989"/>
    </location>
</feature>
<feature type="region of interest" description="Disordered" evidence="6">
    <location>
        <begin position="60"/>
        <end position="103"/>
    </location>
</feature>
<evidence type="ECO:0000256" key="6">
    <source>
        <dbReference type="SAM" id="MobiDB-lite"/>
    </source>
</evidence>
<keyword evidence="5 7" id="KW-0472">Membrane</keyword>
<feature type="compositionally biased region" description="Basic residues" evidence="6">
    <location>
        <begin position="527"/>
        <end position="540"/>
    </location>
</feature>
<feature type="compositionally biased region" description="Basic and acidic residues" evidence="6">
    <location>
        <begin position="160"/>
        <end position="182"/>
    </location>
</feature>
<comment type="subcellular location">
    <subcellularLocation>
        <location evidence="1">Membrane</location>
        <topology evidence="1">Multi-pass membrane protein</topology>
    </subcellularLocation>
</comment>
<evidence type="ECO:0000313" key="11">
    <source>
        <dbReference type="Proteomes" id="UP000054783"/>
    </source>
</evidence>
<comment type="similarity">
    <text evidence="2">Belongs to the major facilitator superfamily. MFSD6 family.</text>
</comment>
<evidence type="ECO:0000259" key="9">
    <source>
        <dbReference type="Pfam" id="PF12832"/>
    </source>
</evidence>
<reference evidence="10 11" key="1">
    <citation type="submission" date="2015-01" db="EMBL/GenBank/DDBJ databases">
        <title>Evolution of Trichinella species and genotypes.</title>
        <authorList>
            <person name="Korhonen P.K."/>
            <person name="Edoardo P."/>
            <person name="Giuseppe L.R."/>
            <person name="Gasser R.B."/>
        </authorList>
    </citation>
    <scope>NUCLEOTIDE SEQUENCE [LARGE SCALE GENOMIC DNA]</scope>
    <source>
        <strain evidence="10">ISS2496</strain>
    </source>
</reference>
<dbReference type="STRING" id="990121.A0A0V0Z9U5"/>
<dbReference type="EMBL" id="JYDQ01000289">
    <property type="protein sequence ID" value="KRY09133.1"/>
    <property type="molecule type" value="Genomic_DNA"/>
</dbReference>
<evidence type="ECO:0000256" key="4">
    <source>
        <dbReference type="ARBA" id="ARBA00022989"/>
    </source>
</evidence>
<evidence type="ECO:0000256" key="2">
    <source>
        <dbReference type="ARBA" id="ARBA00005241"/>
    </source>
</evidence>
<feature type="region of interest" description="Disordered" evidence="6">
    <location>
        <begin position="520"/>
        <end position="542"/>
    </location>
</feature>
<dbReference type="InterPro" id="IPR051717">
    <property type="entry name" value="MFS_MFSD6"/>
</dbReference>
<sequence>MLLTAILVVIILALIYHFVTEKKQISEWKETRVQPMTAIPEKKTPEEIIKESKELQLKADKKQVGKTKKKTKSKKSKKAIKSIPKGTDISKEKTETDKKIEMAESSPEKIKAVAATRNIIPQIVPNVATEEITKAAEKIRREDSEKKKRKLKRKSKSKKGREMENEMSVKKDMMSTEKSETKLRTEVTPFQLQNMAQYMEEQNIMGQVVAQRDFKQLTKVAEKIKKTDSKKRNSKSAKRSKSTKTKKEETEMMEEKDTSSRKHKSKMEDEIMQWTPEIPFHRMHKNRTWAACVVFLDEKLRIVICEGVCDLFTQELKAFNINLKLSIKCNSRLTHAAVWAAATSYISLATPPQFKSSAQGLLQGLHHGLGRGCGALFGGLIITYTGTQLMFRAYGFSCLVILGIFYAVNRFMSGDGIKYHSEAFLDEQHTLAPHGIPMHVPFSPKSEKLLDSGAAGFYGTVDPTQEAYDRYVKEPYDKPVNFEQLPSHLETRVQPMTAIPEKKTPEEIIKESKELQLKEDKKQVEKTKKKTKSKKSKKAIKSIPKGTDISIEKTETDKKIEMAESSPETIKAVAATRNIIPQIVPNVATEEITKAAEKIRREDSEKKKRKLKRKSKSKKGREMENEMSVKKDMMSTEKSETKLRTEVTPFQLQNMAQYMEEQNIMGQVVAQRDFKQLTKVAEKIKKTDSKKRNSKSAKRSKSTKTKKEETEMMEEKDTSSRKHKSKMEDEIMQWTPEVRAEATESNRLIDGMCRTRLSEKEKKVKERIAEQESRKEKKKSKNKSKSNKSKKGEITKAPITTEITEAVRDKTDIVQPITDEKTPDEFIKEKSVAPLPFRFNSLEGITGQPRSLLDCMVATEWRPSLSSASCSSRKANREEANRVFYFWRHSITHPKVMDESIFPASCNNLQAPFIGLSGVIILHFAPALSFLLLAPFHHTVKSHGRIHFSHILQSPSSPIYRAFWGYNTSFCTGPCMELCVRQHFVVLPI</sequence>